<keyword evidence="1" id="KW-0812">Transmembrane</keyword>
<gene>
    <name evidence="2" type="ordered locus">RHA1_ro01565</name>
</gene>
<reference evidence="3" key="1">
    <citation type="journal article" date="2006" name="Proc. Natl. Acad. Sci. U.S.A.">
        <title>The complete genome of Rhodococcus sp. RHA1 provides insights into a catabolic powerhouse.</title>
        <authorList>
            <person name="McLeod M.P."/>
            <person name="Warren R.L."/>
            <person name="Hsiao W.W.L."/>
            <person name="Araki N."/>
            <person name="Myhre M."/>
            <person name="Fernandes C."/>
            <person name="Miyazawa D."/>
            <person name="Wong W."/>
            <person name="Lillquist A.L."/>
            <person name="Wang D."/>
            <person name="Dosanjh M."/>
            <person name="Hara H."/>
            <person name="Petrescu A."/>
            <person name="Morin R.D."/>
            <person name="Yang G."/>
            <person name="Stott J.M."/>
            <person name="Schein J.E."/>
            <person name="Shin H."/>
            <person name="Smailus D."/>
            <person name="Siddiqui A.S."/>
            <person name="Marra M.A."/>
            <person name="Jones S.J.M."/>
            <person name="Holt R."/>
            <person name="Brinkman F.S.L."/>
            <person name="Miyauchi K."/>
            <person name="Fukuda M."/>
            <person name="Davies J.E."/>
            <person name="Mohn W.W."/>
            <person name="Eltis L.D."/>
        </authorList>
    </citation>
    <scope>NUCLEOTIDE SEQUENCE [LARGE SCALE GENOMIC DNA]</scope>
    <source>
        <strain evidence="3">RHA1</strain>
    </source>
</reference>
<evidence type="ECO:0008006" key="4">
    <source>
        <dbReference type="Google" id="ProtNLM"/>
    </source>
</evidence>
<feature type="transmembrane region" description="Helical" evidence="1">
    <location>
        <begin position="96"/>
        <end position="116"/>
    </location>
</feature>
<keyword evidence="1" id="KW-1133">Transmembrane helix</keyword>
<feature type="transmembrane region" description="Helical" evidence="1">
    <location>
        <begin position="122"/>
        <end position="143"/>
    </location>
</feature>
<feature type="transmembrane region" description="Helical" evidence="1">
    <location>
        <begin position="54"/>
        <end position="76"/>
    </location>
</feature>
<name>Q0SGF8_RHOJR</name>
<dbReference type="AlphaFoldDB" id="Q0SGF8"/>
<evidence type="ECO:0000313" key="2">
    <source>
        <dbReference type="EMBL" id="ABG93378.1"/>
    </source>
</evidence>
<organism evidence="2 3">
    <name type="scientific">Rhodococcus jostii (strain RHA1)</name>
    <dbReference type="NCBI Taxonomy" id="101510"/>
    <lineage>
        <taxon>Bacteria</taxon>
        <taxon>Bacillati</taxon>
        <taxon>Actinomycetota</taxon>
        <taxon>Actinomycetes</taxon>
        <taxon>Mycobacteriales</taxon>
        <taxon>Nocardiaceae</taxon>
        <taxon>Rhodococcus</taxon>
    </lineage>
</organism>
<keyword evidence="1" id="KW-0472">Membrane</keyword>
<dbReference type="InterPro" id="IPR046291">
    <property type="entry name" value="DUF6328"/>
</dbReference>
<evidence type="ECO:0000256" key="1">
    <source>
        <dbReference type="SAM" id="Phobius"/>
    </source>
</evidence>
<dbReference type="PATRIC" id="fig|101510.16.peg.1583"/>
<dbReference type="eggNOG" id="ENOG5030G98">
    <property type="taxonomic scope" value="Bacteria"/>
</dbReference>
<protein>
    <recommendedName>
        <fullName evidence="4">Integral membrane protein</fullName>
    </recommendedName>
</protein>
<dbReference type="RefSeq" id="WP_011594530.1">
    <property type="nucleotide sequence ID" value="NC_008268.1"/>
</dbReference>
<evidence type="ECO:0000313" key="3">
    <source>
        <dbReference type="Proteomes" id="UP000008710"/>
    </source>
</evidence>
<dbReference type="HOGENOM" id="CLU_087620_2_0_11"/>
<proteinExistence type="predicted"/>
<dbReference type="OrthoDB" id="3625784at2"/>
<dbReference type="Pfam" id="PF19853">
    <property type="entry name" value="DUF6328"/>
    <property type="match status" value="1"/>
</dbReference>
<dbReference type="Proteomes" id="UP000008710">
    <property type="component" value="Chromosome"/>
</dbReference>
<sequence length="155" mass="16676">MSTEETPAQRLARNFSELLQELRVAQAGVQILFAFLLAVAFTEAYEEQSSGLRMLHLVTVLLATVSSALLIAPAVWHRVLFRQGCRVDILRKANLFALWGVGFLAAAMTGTVLLIAEVAVGGPVAIVIGVAAALMFATLWFAFPRLLAHDPGGED</sequence>
<dbReference type="KEGG" id="rha:RHA1_ro01565"/>
<accession>Q0SGF8</accession>
<dbReference type="EMBL" id="CP000431">
    <property type="protein sequence ID" value="ABG93378.1"/>
    <property type="molecule type" value="Genomic_DNA"/>
</dbReference>
<feature type="transmembrane region" description="Helical" evidence="1">
    <location>
        <begin position="21"/>
        <end position="42"/>
    </location>
</feature>